<comment type="similarity">
    <text evidence="1">Belongs to the amidase family.</text>
</comment>
<proteinExistence type="inferred from homology"/>
<dbReference type="PANTHER" id="PTHR46072">
    <property type="entry name" value="AMIDASE-RELATED-RELATED"/>
    <property type="match status" value="1"/>
</dbReference>
<feature type="domain" description="Amidase" evidence="3">
    <location>
        <begin position="201"/>
        <end position="458"/>
    </location>
</feature>
<dbReference type="InterPro" id="IPR036928">
    <property type="entry name" value="AS_sf"/>
</dbReference>
<evidence type="ECO:0000256" key="2">
    <source>
        <dbReference type="ARBA" id="ARBA00022801"/>
    </source>
</evidence>
<evidence type="ECO:0000313" key="5">
    <source>
        <dbReference type="Proteomes" id="UP000838763"/>
    </source>
</evidence>
<protein>
    <recommendedName>
        <fullName evidence="3">Amidase domain-containing protein</fullName>
    </recommendedName>
</protein>
<keyword evidence="2" id="KW-0378">Hydrolase</keyword>
<sequence>MSSNTESWQAKAQRKRDQILQGIPEQWRLSRADLDRAALQSDLTGSFIQSFLDQETIEITSLETNEINPCLHELFIEYALDRAKELDAFFEKHGKPTGALHGLPISLKDQFHVGDFDTTMAYVGWIDGKLGIDKEKSPVFESDLVKELRSLGAVFYCKTALPQTVLVGFPYGHLNGRSQGLTFISLLAWRNNQQHHWRLELVFRSVLSTKPWLSDPAVVPIPWRTEELESIRSRVNAKGQSAGRPLKFGFFWRNSTLEPHPPVRRGLKIVAEALQRAGHIIVDWNPPDHKVAEHIHAQFLYADGAHDVQAHISRSGEPIIPNLKSRFGLREPMPLLQYQDLTMQGLDFENRYADYWNSTGTEDGHAVDAFIMAPAPHAAVIPGKYLTPGYTEVINLLNYSAVALPVTRADKALDVVDTDYIPSEGLDKRNWDAYEPDIYHGAPVGVQVVARKFEEEKALAIAEVVQAAIRAAQT</sequence>
<evidence type="ECO:0000313" key="4">
    <source>
        <dbReference type="EMBL" id="CAI4212091.1"/>
    </source>
</evidence>
<feature type="domain" description="Amidase" evidence="3">
    <location>
        <begin position="69"/>
        <end position="166"/>
    </location>
</feature>
<dbReference type="Gene3D" id="3.90.1300.10">
    <property type="entry name" value="Amidase signature (AS) domain"/>
    <property type="match status" value="2"/>
</dbReference>
<dbReference type="GO" id="GO:0016787">
    <property type="term" value="F:hydrolase activity"/>
    <property type="evidence" value="ECO:0007669"/>
    <property type="project" value="UniProtKB-KW"/>
</dbReference>
<evidence type="ECO:0000256" key="1">
    <source>
        <dbReference type="ARBA" id="ARBA00009199"/>
    </source>
</evidence>
<dbReference type="Pfam" id="PF01425">
    <property type="entry name" value="Amidase"/>
    <property type="match status" value="2"/>
</dbReference>
<dbReference type="OrthoDB" id="6428749at2759"/>
<keyword evidence="5" id="KW-1185">Reference proteome</keyword>
<evidence type="ECO:0000259" key="3">
    <source>
        <dbReference type="Pfam" id="PF01425"/>
    </source>
</evidence>
<dbReference type="Proteomes" id="UP000838763">
    <property type="component" value="Unassembled WGS sequence"/>
</dbReference>
<dbReference type="EMBL" id="CALLCH030000003">
    <property type="protein sequence ID" value="CAI4212091.1"/>
    <property type="molecule type" value="Genomic_DNA"/>
</dbReference>
<dbReference type="AlphaFoldDB" id="A0A9P1GY89"/>
<dbReference type="SUPFAM" id="SSF75304">
    <property type="entry name" value="Amidase signature (AS) enzymes"/>
    <property type="match status" value="1"/>
</dbReference>
<organism evidence="4 5">
    <name type="scientific">Parascedosporium putredinis</name>
    <dbReference type="NCBI Taxonomy" id="1442378"/>
    <lineage>
        <taxon>Eukaryota</taxon>
        <taxon>Fungi</taxon>
        <taxon>Dikarya</taxon>
        <taxon>Ascomycota</taxon>
        <taxon>Pezizomycotina</taxon>
        <taxon>Sordariomycetes</taxon>
        <taxon>Hypocreomycetidae</taxon>
        <taxon>Microascales</taxon>
        <taxon>Microascaceae</taxon>
        <taxon>Parascedosporium</taxon>
    </lineage>
</organism>
<name>A0A9P1GY89_9PEZI</name>
<comment type="caution">
    <text evidence="4">The sequence shown here is derived from an EMBL/GenBank/DDBJ whole genome shotgun (WGS) entry which is preliminary data.</text>
</comment>
<accession>A0A9P1GY89</accession>
<dbReference type="PANTHER" id="PTHR46072:SF8">
    <property type="entry name" value="AMIDASE DOMAIN-CONTAINING PROTEIN"/>
    <property type="match status" value="1"/>
</dbReference>
<reference evidence="4" key="1">
    <citation type="submission" date="2022-11" db="EMBL/GenBank/DDBJ databases">
        <authorList>
            <person name="Scott C."/>
            <person name="Bruce N."/>
        </authorList>
    </citation>
    <scope>NUCLEOTIDE SEQUENCE</scope>
</reference>
<dbReference type="InterPro" id="IPR023631">
    <property type="entry name" value="Amidase_dom"/>
</dbReference>
<gene>
    <name evidence="4" type="ORF">PPNO1_LOCUS1861</name>
</gene>